<gene>
    <name evidence="3" type="ORF">UV68_C0026G0009</name>
</gene>
<dbReference type="GO" id="GO:0016757">
    <property type="term" value="F:glycosyltransferase activity"/>
    <property type="evidence" value="ECO:0007669"/>
    <property type="project" value="UniProtKB-KW"/>
</dbReference>
<proteinExistence type="inferred from homology"/>
<dbReference type="Pfam" id="PF00156">
    <property type="entry name" value="Pribosyltran"/>
    <property type="match status" value="1"/>
</dbReference>
<accession>A0A0G1FDE9</accession>
<reference evidence="3 4" key="1">
    <citation type="journal article" date="2015" name="Nature">
        <title>rRNA introns, odd ribosomes, and small enigmatic genomes across a large radiation of phyla.</title>
        <authorList>
            <person name="Brown C.T."/>
            <person name="Hug L.A."/>
            <person name="Thomas B.C."/>
            <person name="Sharon I."/>
            <person name="Castelle C.J."/>
            <person name="Singh A."/>
            <person name="Wilkins M.J."/>
            <person name="Williams K.H."/>
            <person name="Banfield J.F."/>
        </authorList>
    </citation>
    <scope>NUCLEOTIDE SEQUENCE [LARGE SCALE GENOMIC DNA]</scope>
</reference>
<keyword evidence="3" id="KW-0808">Transferase</keyword>
<dbReference type="Proteomes" id="UP000033980">
    <property type="component" value="Unassembled WGS sequence"/>
</dbReference>
<evidence type="ECO:0000256" key="1">
    <source>
        <dbReference type="ARBA" id="ARBA00008007"/>
    </source>
</evidence>
<organism evidence="3 4">
    <name type="scientific">Candidatus Collierbacteria bacterium GW2011_GWC2_43_12</name>
    <dbReference type="NCBI Taxonomy" id="1618390"/>
    <lineage>
        <taxon>Bacteria</taxon>
        <taxon>Candidatus Collieribacteriota</taxon>
    </lineage>
</organism>
<comment type="similarity">
    <text evidence="1">Belongs to the ComF/GntX family.</text>
</comment>
<dbReference type="InterPro" id="IPR051910">
    <property type="entry name" value="ComF/GntX_DNA_util-trans"/>
</dbReference>
<evidence type="ECO:0000313" key="4">
    <source>
        <dbReference type="Proteomes" id="UP000033980"/>
    </source>
</evidence>
<dbReference type="AlphaFoldDB" id="A0A0G1FDE9"/>
<dbReference type="SUPFAM" id="SSF53271">
    <property type="entry name" value="PRTase-like"/>
    <property type="match status" value="1"/>
</dbReference>
<name>A0A0G1FDE9_9BACT</name>
<evidence type="ECO:0000313" key="3">
    <source>
        <dbReference type="EMBL" id="KKS93136.1"/>
    </source>
</evidence>
<dbReference type="CDD" id="cd06223">
    <property type="entry name" value="PRTases_typeI"/>
    <property type="match status" value="1"/>
</dbReference>
<dbReference type="EMBL" id="LCFK01000026">
    <property type="protein sequence ID" value="KKS93136.1"/>
    <property type="molecule type" value="Genomic_DNA"/>
</dbReference>
<sequence>MDGLIAIYVYQEPIARAVVDGIKYGFNKKLINIVLANFCFEMGEQFDLLVPVPLYYYRENWRGFNQAELIAEVVRSQMSDVRLEKLLMRVRNTKQQVTMKTKEAREKNIKGAFRISEKWKGKIRGKKILLVDDVFTSGADMRECAKVLKKAGVELVWGLALAH</sequence>
<dbReference type="Gene3D" id="3.40.50.2020">
    <property type="match status" value="1"/>
</dbReference>
<feature type="domain" description="Phosphoribosyltransferase" evidence="2">
    <location>
        <begin position="70"/>
        <end position="156"/>
    </location>
</feature>
<comment type="caution">
    <text evidence="3">The sequence shown here is derived from an EMBL/GenBank/DDBJ whole genome shotgun (WGS) entry which is preliminary data.</text>
</comment>
<evidence type="ECO:0000259" key="2">
    <source>
        <dbReference type="Pfam" id="PF00156"/>
    </source>
</evidence>
<dbReference type="PANTHER" id="PTHR47505:SF1">
    <property type="entry name" value="DNA UTILIZATION PROTEIN YHGH"/>
    <property type="match status" value="1"/>
</dbReference>
<dbReference type="PANTHER" id="PTHR47505">
    <property type="entry name" value="DNA UTILIZATION PROTEIN YHGH"/>
    <property type="match status" value="1"/>
</dbReference>
<dbReference type="InterPro" id="IPR000836">
    <property type="entry name" value="PRTase_dom"/>
</dbReference>
<protein>
    <submittedName>
        <fullName evidence="3">Phosphoribosyltransferase</fullName>
    </submittedName>
</protein>
<keyword evidence="3" id="KW-0328">Glycosyltransferase</keyword>
<dbReference type="InterPro" id="IPR029057">
    <property type="entry name" value="PRTase-like"/>
</dbReference>